<comment type="caution">
    <text evidence="1">The sequence shown here is derived from an EMBL/GenBank/DDBJ whole genome shotgun (WGS) entry which is preliminary data.</text>
</comment>
<protein>
    <submittedName>
        <fullName evidence="1">Arylmalonate decarboxylase</fullName>
    </submittedName>
</protein>
<dbReference type="InterPro" id="IPR026286">
    <property type="entry name" value="MaiA/AMDase"/>
</dbReference>
<dbReference type="Gene3D" id="3.40.50.12500">
    <property type="match status" value="1"/>
</dbReference>
<dbReference type="SUPFAM" id="SSF51366">
    <property type="entry name" value="Ribulose-phoshate binding barrel"/>
    <property type="match status" value="1"/>
</dbReference>
<evidence type="ECO:0000313" key="1">
    <source>
        <dbReference type="EMBL" id="PCE27946.1"/>
    </source>
</evidence>
<dbReference type="PANTHER" id="PTHR40267">
    <property type="entry name" value="BLR3294 PROTEIN"/>
    <property type="match status" value="1"/>
</dbReference>
<reference evidence="1 2" key="1">
    <citation type="submission" date="2017-01" db="EMBL/GenBank/DDBJ databases">
        <title>Whole-Genome Shotgun Sequencing of Two beta-Proteobacterial Species in Search of the Bulgecin Biosynthetic Cluster.</title>
        <authorList>
            <person name="Horsman M.E."/>
            <person name="Marous D.R."/>
            <person name="Li R."/>
            <person name="Oliver R.A."/>
            <person name="Byun B."/>
            <person name="Emrich S.J."/>
            <person name="Boggess B."/>
            <person name="Townsend C.A."/>
            <person name="Mobashery S."/>
        </authorList>
    </citation>
    <scope>NUCLEOTIDE SEQUENCE [LARGE SCALE GENOMIC DNA]</scope>
    <source>
        <strain evidence="1 2">ATCC 31363</strain>
    </source>
</reference>
<dbReference type="EMBL" id="MTZV01000002">
    <property type="protein sequence ID" value="PCE27946.1"/>
    <property type="molecule type" value="Genomic_DNA"/>
</dbReference>
<evidence type="ECO:0000313" key="2">
    <source>
        <dbReference type="Proteomes" id="UP000218022"/>
    </source>
</evidence>
<organism evidence="1 2">
    <name type="scientific">Paraburkholderia acidicola</name>
    <dbReference type="NCBI Taxonomy" id="1912599"/>
    <lineage>
        <taxon>Bacteria</taxon>
        <taxon>Pseudomonadati</taxon>
        <taxon>Pseudomonadota</taxon>
        <taxon>Betaproteobacteria</taxon>
        <taxon>Burkholderiales</taxon>
        <taxon>Burkholderiaceae</taxon>
        <taxon>Paraburkholderia</taxon>
    </lineage>
</organism>
<dbReference type="AlphaFoldDB" id="A0A2A4F6C2"/>
<dbReference type="Proteomes" id="UP000218022">
    <property type="component" value="Unassembled WGS sequence"/>
</dbReference>
<dbReference type="Pfam" id="PF17645">
    <property type="entry name" value="Amdase"/>
    <property type="match status" value="1"/>
</dbReference>
<proteinExistence type="predicted"/>
<dbReference type="RefSeq" id="WP_096717592.1">
    <property type="nucleotide sequence ID" value="NZ_MTZV01000002.1"/>
</dbReference>
<accession>A0A2A4F6C2</accession>
<dbReference type="OrthoDB" id="6836758at2"/>
<dbReference type="InterPro" id="IPR053714">
    <property type="entry name" value="Iso_Racemase_Enz_sf"/>
</dbReference>
<gene>
    <name evidence="1" type="ORF">BWP39_05420</name>
</gene>
<name>A0A2A4F6C2_9BURK</name>
<dbReference type="PANTHER" id="PTHR40267:SF1">
    <property type="entry name" value="BLR3294 PROTEIN"/>
    <property type="match status" value="1"/>
</dbReference>
<sequence>MNIDTQSLPTIGLIVPPAEGKVPDDGPLLYPERARFIARGLALGQISPAGYEAVIDSVADRARALADDGAQAISLMGTSLSFYRGAAFNQQLVAAIHEATGLPATTMSHAVVRALKATGVRRVALATAYIDDVNARLAAFLREEGFEVTAVKGLAMTDVLGVGTVPPETLIDLAQDAFAEDTSAQGVLISCGGLKTLGIIDTLEARLGVPVVSSSPAGFWDAVQLMGVSPVAQGFGRLFKQPAEPSVG</sequence>
<dbReference type="PIRSF" id="PIRSF015736">
    <property type="entry name" value="MI"/>
    <property type="match status" value="1"/>
</dbReference>
<dbReference type="InterPro" id="IPR011060">
    <property type="entry name" value="RibuloseP-bd_barrel"/>
</dbReference>